<dbReference type="GO" id="GO:0003713">
    <property type="term" value="F:transcription coactivator activity"/>
    <property type="evidence" value="ECO:0007669"/>
    <property type="project" value="TreeGrafter"/>
</dbReference>
<evidence type="ECO:0000313" key="7">
    <source>
        <dbReference type="EMBL" id="KIY44582.1"/>
    </source>
</evidence>
<evidence type="ECO:0000313" key="8">
    <source>
        <dbReference type="Proteomes" id="UP000054144"/>
    </source>
</evidence>
<accession>A0A0D7A0K5</accession>
<dbReference type="GO" id="GO:0006357">
    <property type="term" value="P:regulation of transcription by RNA polymerase II"/>
    <property type="evidence" value="ECO:0007669"/>
    <property type="project" value="TreeGrafter"/>
</dbReference>
<dbReference type="GO" id="GO:0016592">
    <property type="term" value="C:mediator complex"/>
    <property type="evidence" value="ECO:0007669"/>
    <property type="project" value="InterPro"/>
</dbReference>
<dbReference type="PANTHER" id="PTHR13130:SF4">
    <property type="entry name" value="MEDIATOR OF RNA POLYMERASE II TRANSCRIPTION SUBUNIT 27"/>
    <property type="match status" value="1"/>
</dbReference>
<keyword evidence="3" id="KW-0805">Transcription regulation</keyword>
<comment type="similarity">
    <text evidence="2">Belongs to the Mediator complex subunit 27 family.</text>
</comment>
<dbReference type="OrthoDB" id="10261040at2759"/>
<dbReference type="AlphaFoldDB" id="A0A0D7A0K5"/>
<feature type="region of interest" description="Disordered" evidence="6">
    <location>
        <begin position="96"/>
        <end position="124"/>
    </location>
</feature>
<evidence type="ECO:0000256" key="5">
    <source>
        <dbReference type="ARBA" id="ARBA00023242"/>
    </source>
</evidence>
<gene>
    <name evidence="7" type="ORF">FISHEDRAFT_61852</name>
</gene>
<dbReference type="EMBL" id="KN882089">
    <property type="protein sequence ID" value="KIY44582.1"/>
    <property type="molecule type" value="Genomic_DNA"/>
</dbReference>
<dbReference type="Proteomes" id="UP000054144">
    <property type="component" value="Unassembled WGS sequence"/>
</dbReference>
<evidence type="ECO:0000256" key="3">
    <source>
        <dbReference type="ARBA" id="ARBA00023015"/>
    </source>
</evidence>
<evidence type="ECO:0000256" key="6">
    <source>
        <dbReference type="SAM" id="MobiDB-lite"/>
    </source>
</evidence>
<name>A0A0D7A0K5_9AGAR</name>
<dbReference type="InterPro" id="IPR021627">
    <property type="entry name" value="Mediator_Med27"/>
</dbReference>
<reference evidence="7 8" key="1">
    <citation type="journal article" date="2015" name="Fungal Genet. Biol.">
        <title>Evolution of novel wood decay mechanisms in Agaricales revealed by the genome sequences of Fistulina hepatica and Cylindrobasidium torrendii.</title>
        <authorList>
            <person name="Floudas D."/>
            <person name="Held B.W."/>
            <person name="Riley R."/>
            <person name="Nagy L.G."/>
            <person name="Koehler G."/>
            <person name="Ransdell A.S."/>
            <person name="Younus H."/>
            <person name="Chow J."/>
            <person name="Chiniquy J."/>
            <person name="Lipzen A."/>
            <person name="Tritt A."/>
            <person name="Sun H."/>
            <person name="Haridas S."/>
            <person name="LaButti K."/>
            <person name="Ohm R.A."/>
            <person name="Kues U."/>
            <person name="Blanchette R.A."/>
            <person name="Grigoriev I.V."/>
            <person name="Minto R.E."/>
            <person name="Hibbett D.S."/>
        </authorList>
    </citation>
    <scope>NUCLEOTIDE SEQUENCE [LARGE SCALE GENOMIC DNA]</scope>
    <source>
        <strain evidence="7 8">ATCC 64428</strain>
    </source>
</reference>
<comment type="subcellular location">
    <subcellularLocation>
        <location evidence="1">Nucleus</location>
    </subcellularLocation>
</comment>
<protein>
    <submittedName>
        <fullName evidence="7">Uncharacterized protein</fullName>
    </submittedName>
</protein>
<sequence>MSKRAKRDRFISSMIPWPESKAKGNPFQKAASSACRYRTICAKSPSVGNLNAPIHLMDLPMSTATTAAPAAAAPSNGVSAASTTVPSSSTAMDVSSVTPAAAASEQPPLSAATAAPPPPPVEPEQTKLALLQSQIHQLSDLYEKIVGIRQLPSQLLSMRTHLDFPPISSTFSSPHIPLASLQGAPAPPALRPEFKQLSSFNRTLSSDPVQKALRAAQQSAKADKTAIAPNCRRDVRKRRRAPSLASPQPYTDASLKRPKAASLFPRKNKEDERHPLRRDGLCACIRQFNRARLAESVGADPAVQLFVWTKHPRTGKGLPKTGPLVLQLRIRDVLIAYLTVTNTPDDPMLVTENVVFFGPREQKSPHSHSQYAVYRHLSRQLTKVLVAEPHVDLEALLDMLCSYQGLFLDRCTNCNLVLSTDEHFPPIRRKATNRSIAKPPNTPPITAPLVRLAKREAEECAWDEAEAKEDGELDMEV</sequence>
<keyword evidence="5" id="KW-0539">Nucleus</keyword>
<evidence type="ECO:0000256" key="2">
    <source>
        <dbReference type="ARBA" id="ARBA00008048"/>
    </source>
</evidence>
<feature type="region of interest" description="Disordered" evidence="6">
    <location>
        <begin position="218"/>
        <end position="272"/>
    </location>
</feature>
<evidence type="ECO:0000256" key="4">
    <source>
        <dbReference type="ARBA" id="ARBA00023163"/>
    </source>
</evidence>
<proteinExistence type="inferred from homology"/>
<organism evidence="7 8">
    <name type="scientific">Fistulina hepatica ATCC 64428</name>
    <dbReference type="NCBI Taxonomy" id="1128425"/>
    <lineage>
        <taxon>Eukaryota</taxon>
        <taxon>Fungi</taxon>
        <taxon>Dikarya</taxon>
        <taxon>Basidiomycota</taxon>
        <taxon>Agaricomycotina</taxon>
        <taxon>Agaricomycetes</taxon>
        <taxon>Agaricomycetidae</taxon>
        <taxon>Agaricales</taxon>
        <taxon>Fistulinaceae</taxon>
        <taxon>Fistulina</taxon>
    </lineage>
</organism>
<dbReference type="Pfam" id="PF11571">
    <property type="entry name" value="Med27"/>
    <property type="match status" value="1"/>
</dbReference>
<keyword evidence="8" id="KW-1185">Reference proteome</keyword>
<evidence type="ECO:0000256" key="1">
    <source>
        <dbReference type="ARBA" id="ARBA00004123"/>
    </source>
</evidence>
<keyword evidence="4" id="KW-0804">Transcription</keyword>
<dbReference type="PANTHER" id="PTHR13130">
    <property type="entry name" value="34 KDA TRANSCRIPTIONAL CO-ACTIVATOR-RELATED"/>
    <property type="match status" value="1"/>
</dbReference>